<accession>A0A0C9YXA8</accession>
<dbReference type="AlphaFoldDB" id="A0A0C9YXA8"/>
<reference evidence="1 2" key="1">
    <citation type="submission" date="2014-04" db="EMBL/GenBank/DDBJ databases">
        <authorList>
            <consortium name="DOE Joint Genome Institute"/>
            <person name="Kuo A."/>
            <person name="Kohler A."/>
            <person name="Costa M.D."/>
            <person name="Nagy L.G."/>
            <person name="Floudas D."/>
            <person name="Copeland A."/>
            <person name="Barry K.W."/>
            <person name="Cichocki N."/>
            <person name="Veneault-Fourrey C."/>
            <person name="LaButti K."/>
            <person name="Lindquist E.A."/>
            <person name="Lipzen A."/>
            <person name="Lundell T."/>
            <person name="Morin E."/>
            <person name="Murat C."/>
            <person name="Sun H."/>
            <person name="Tunlid A."/>
            <person name="Henrissat B."/>
            <person name="Grigoriev I.V."/>
            <person name="Hibbett D.S."/>
            <person name="Martin F."/>
            <person name="Nordberg H.P."/>
            <person name="Cantor M.N."/>
            <person name="Hua S.X."/>
        </authorList>
    </citation>
    <scope>NUCLEOTIDE SEQUENCE [LARGE SCALE GENOMIC DNA]</scope>
    <source>
        <strain evidence="1 2">441</strain>
    </source>
</reference>
<evidence type="ECO:0000313" key="1">
    <source>
        <dbReference type="EMBL" id="KIK12518.1"/>
    </source>
</evidence>
<sequence length="66" mass="7858">MRTWPTLWRRVSGAVRSYRQYAGSFTILLDYHLPMHQRDETTTYFSHFQPSNVRHFPFLTPSIIAA</sequence>
<keyword evidence="2" id="KW-1185">Reference proteome</keyword>
<evidence type="ECO:0000313" key="2">
    <source>
        <dbReference type="Proteomes" id="UP000054018"/>
    </source>
</evidence>
<reference evidence="2" key="2">
    <citation type="submission" date="2015-01" db="EMBL/GenBank/DDBJ databases">
        <title>Evolutionary Origins and Diversification of the Mycorrhizal Mutualists.</title>
        <authorList>
            <consortium name="DOE Joint Genome Institute"/>
            <consortium name="Mycorrhizal Genomics Consortium"/>
            <person name="Kohler A."/>
            <person name="Kuo A."/>
            <person name="Nagy L.G."/>
            <person name="Floudas D."/>
            <person name="Copeland A."/>
            <person name="Barry K.W."/>
            <person name="Cichocki N."/>
            <person name="Veneault-Fourrey C."/>
            <person name="LaButti K."/>
            <person name="Lindquist E.A."/>
            <person name="Lipzen A."/>
            <person name="Lundell T."/>
            <person name="Morin E."/>
            <person name="Murat C."/>
            <person name="Riley R."/>
            <person name="Ohm R."/>
            <person name="Sun H."/>
            <person name="Tunlid A."/>
            <person name="Henrissat B."/>
            <person name="Grigoriev I.V."/>
            <person name="Hibbett D.S."/>
            <person name="Martin F."/>
        </authorList>
    </citation>
    <scope>NUCLEOTIDE SEQUENCE [LARGE SCALE GENOMIC DNA]</scope>
    <source>
        <strain evidence="2">441</strain>
    </source>
</reference>
<dbReference type="EMBL" id="KN834074">
    <property type="protein sequence ID" value="KIK12518.1"/>
    <property type="molecule type" value="Genomic_DNA"/>
</dbReference>
<proteinExistence type="predicted"/>
<gene>
    <name evidence="1" type="ORF">PISMIDRAFT_437115</name>
</gene>
<dbReference type="HOGENOM" id="CLU_2832148_0_0_1"/>
<protein>
    <submittedName>
        <fullName evidence="1">Uncharacterized protein</fullName>
    </submittedName>
</protein>
<dbReference type="Proteomes" id="UP000054018">
    <property type="component" value="Unassembled WGS sequence"/>
</dbReference>
<organism evidence="1 2">
    <name type="scientific">Pisolithus microcarpus 441</name>
    <dbReference type="NCBI Taxonomy" id="765257"/>
    <lineage>
        <taxon>Eukaryota</taxon>
        <taxon>Fungi</taxon>
        <taxon>Dikarya</taxon>
        <taxon>Basidiomycota</taxon>
        <taxon>Agaricomycotina</taxon>
        <taxon>Agaricomycetes</taxon>
        <taxon>Agaricomycetidae</taxon>
        <taxon>Boletales</taxon>
        <taxon>Sclerodermatineae</taxon>
        <taxon>Pisolithaceae</taxon>
        <taxon>Pisolithus</taxon>
    </lineage>
</organism>
<name>A0A0C9YXA8_9AGAM</name>
<dbReference type="OrthoDB" id="10593789at2759"/>